<sequence>MEDMRAQQIEALEVLEDYNNRLMKSMKNIIPELEGDRKEDTDKFLDEIVKGINWEIGILNGTMTLLNEKEERINKEDINSSILKLSQALEGKNDSEIAASLKDTLPVFEKFGKAAGEVLEEVK</sequence>
<dbReference type="EMBL" id="SRYA01000050">
    <property type="protein sequence ID" value="TGY91924.1"/>
    <property type="molecule type" value="Genomic_DNA"/>
</dbReference>
<reference evidence="1" key="1">
    <citation type="submission" date="2019-04" db="EMBL/GenBank/DDBJ databases">
        <title>Microbes associate with the intestines of laboratory mice.</title>
        <authorList>
            <person name="Navarre W."/>
            <person name="Wong E."/>
            <person name="Huang K."/>
            <person name="Tropini C."/>
            <person name="Ng K."/>
            <person name="Yu B."/>
        </authorList>
    </citation>
    <scope>NUCLEOTIDE SEQUENCE</scope>
    <source>
        <strain evidence="1">NM01_1-7b</strain>
    </source>
</reference>
<dbReference type="Proteomes" id="UP000304953">
    <property type="component" value="Unassembled WGS sequence"/>
</dbReference>
<organism evidence="1 2">
    <name type="scientific">Petralouisia muris</name>
    <dbReference type="NCBI Taxonomy" id="3032872"/>
    <lineage>
        <taxon>Bacteria</taxon>
        <taxon>Bacillati</taxon>
        <taxon>Bacillota</taxon>
        <taxon>Clostridia</taxon>
        <taxon>Lachnospirales</taxon>
        <taxon>Lachnospiraceae</taxon>
        <taxon>Petralouisia</taxon>
    </lineage>
</organism>
<accession>A0AC61RRR2</accession>
<evidence type="ECO:0000313" key="1">
    <source>
        <dbReference type="EMBL" id="TGY91924.1"/>
    </source>
</evidence>
<evidence type="ECO:0000313" key="2">
    <source>
        <dbReference type="Proteomes" id="UP000304953"/>
    </source>
</evidence>
<gene>
    <name evidence="1" type="ORF">E5329_19865</name>
</gene>
<comment type="caution">
    <text evidence="1">The sequence shown here is derived from an EMBL/GenBank/DDBJ whole genome shotgun (WGS) entry which is preliminary data.</text>
</comment>
<keyword evidence="2" id="KW-1185">Reference proteome</keyword>
<name>A0AC61RRR2_9FIRM</name>
<proteinExistence type="predicted"/>
<protein>
    <submittedName>
        <fullName evidence="1">Molecular chaperone</fullName>
    </submittedName>
</protein>